<protein>
    <recommendedName>
        <fullName evidence="2">Response regulatory domain-containing protein</fullName>
    </recommendedName>
</protein>
<reference evidence="3" key="1">
    <citation type="submission" date="2021-04" db="EMBL/GenBank/DDBJ databases">
        <title>Phylogenetic analysis of Acidobacteriaceae.</title>
        <authorList>
            <person name="Qiu L."/>
            <person name="Zhang Q."/>
        </authorList>
    </citation>
    <scope>NUCLEOTIDE SEQUENCE</scope>
    <source>
        <strain evidence="3">DSM 25168</strain>
    </source>
</reference>
<name>A0A9J7BYV6_9BACT</name>
<keyword evidence="4" id="KW-1185">Reference proteome</keyword>
<evidence type="ECO:0000259" key="2">
    <source>
        <dbReference type="PROSITE" id="PS50110"/>
    </source>
</evidence>
<dbReference type="PROSITE" id="PS50110">
    <property type="entry name" value="RESPONSE_REGULATORY"/>
    <property type="match status" value="1"/>
</dbReference>
<dbReference type="AlphaFoldDB" id="A0A9J7BYV6"/>
<proteinExistence type="predicted"/>
<dbReference type="EMBL" id="CP093313">
    <property type="protein sequence ID" value="UWZ86797.1"/>
    <property type="molecule type" value="Genomic_DNA"/>
</dbReference>
<dbReference type="SUPFAM" id="SSF52172">
    <property type="entry name" value="CheY-like"/>
    <property type="match status" value="1"/>
</dbReference>
<dbReference type="KEGG" id="orp:MOP44_12810"/>
<accession>A0A9J7BYV6</accession>
<evidence type="ECO:0000256" key="1">
    <source>
        <dbReference type="PROSITE-ProRule" id="PRU00169"/>
    </source>
</evidence>
<evidence type="ECO:0000313" key="4">
    <source>
        <dbReference type="Proteomes" id="UP001059380"/>
    </source>
</evidence>
<dbReference type="InterPro" id="IPR011006">
    <property type="entry name" value="CheY-like_superfamily"/>
</dbReference>
<gene>
    <name evidence="3" type="ORF">MOP44_12810</name>
</gene>
<dbReference type="Proteomes" id="UP001059380">
    <property type="component" value="Chromosome"/>
</dbReference>
<dbReference type="RefSeq" id="WP_260796434.1">
    <property type="nucleotide sequence ID" value="NZ_CP093313.1"/>
</dbReference>
<keyword evidence="1" id="KW-0597">Phosphoprotein</keyword>
<dbReference type="GO" id="GO:0000160">
    <property type="term" value="P:phosphorelay signal transduction system"/>
    <property type="evidence" value="ECO:0007669"/>
    <property type="project" value="InterPro"/>
</dbReference>
<sequence length="125" mass="13974">MRELLLIDDASGDLKKAAAVAESLGFDKIHTRNSVPAASALLEEGLAGKTTLPDTIVLDLDLGVDSGFELLRKWHSTPRLSAIPILIWSVLDEHRELCELFNISSYVSKWEGMEVFREKLQQLIR</sequence>
<organism evidence="3 4">
    <name type="scientific">Occallatibacter riparius</name>
    <dbReference type="NCBI Taxonomy" id="1002689"/>
    <lineage>
        <taxon>Bacteria</taxon>
        <taxon>Pseudomonadati</taxon>
        <taxon>Acidobacteriota</taxon>
        <taxon>Terriglobia</taxon>
        <taxon>Terriglobales</taxon>
        <taxon>Acidobacteriaceae</taxon>
        <taxon>Occallatibacter</taxon>
    </lineage>
</organism>
<feature type="domain" description="Response regulatory" evidence="2">
    <location>
        <begin position="3"/>
        <end position="124"/>
    </location>
</feature>
<dbReference type="InterPro" id="IPR001789">
    <property type="entry name" value="Sig_transdc_resp-reg_receiver"/>
</dbReference>
<feature type="modified residue" description="4-aspartylphosphate" evidence="1">
    <location>
        <position position="59"/>
    </location>
</feature>
<evidence type="ECO:0000313" key="3">
    <source>
        <dbReference type="EMBL" id="UWZ86797.1"/>
    </source>
</evidence>
<dbReference type="Gene3D" id="3.40.50.2300">
    <property type="match status" value="1"/>
</dbReference>